<feature type="chain" id="PRO_5035184952" evidence="2">
    <location>
        <begin position="33"/>
        <end position="632"/>
    </location>
</feature>
<accession>A0A8A4TES5</accession>
<dbReference type="SUPFAM" id="SSF48452">
    <property type="entry name" value="TPR-like"/>
    <property type="match status" value="2"/>
</dbReference>
<dbReference type="Pfam" id="PF13432">
    <property type="entry name" value="TPR_16"/>
    <property type="match status" value="1"/>
</dbReference>
<sequence length="632" mass="73223">MKCLFGRLSPHSVIKRVIVLMTLTCLCLPSMAQHPFYVQTYEEGKEAMQLEDWDRASEFLEIAAFGLLDHTDYLGDIYVRLAIVQASLEDSAKLIKFLAKAKSQVGAVFNKPERTPAPVWERFLIVSGRKKAPPPPIPKEVSELEAYVSDHPKVEKGWLALLPKKREGRASVNRRWFERALEAHPKSVAILQEALFFAEEHDRGRQAESFAKRLFDLDPENSLVNEFYGNAAVDADKYSEAGDFYKKVAGRPRFSETEAIQARLEEELEKLKKARERMELAKEREAKKAEADRKKRLEEREARLARERAEEAKAAEAKAQRKREEESRKTKREERAARDRKSTSDKAEASKSEKTAEKAEPDPLVEQEALVRAKPEDVDARFVLARMYLEVKETRKARRELRKLGRIEADSPRYAEIFAEYNYLLERHKRNLDVLKGRRDLTRRTLYFYGLSLFETEKYEEARQILSDLSRSEFPKLRNVDAEIRKNLAKGKGSAKLGGPTPRHIVALERSVADGEAKPIDRIRLIDYYLSVENWKKAEPLIEDGYREFSKNQEFLFFHGRSELHHGKFKEALELFQRLLNAGYRKRDIHYYAGLAAMKDGKTAVADYLFKMAENYNTQLKDEIRSLQSKQR</sequence>
<dbReference type="EMBL" id="CP071793">
    <property type="protein sequence ID" value="QTD48133.1"/>
    <property type="molecule type" value="Genomic_DNA"/>
</dbReference>
<feature type="signal peptide" evidence="2">
    <location>
        <begin position="1"/>
        <end position="32"/>
    </location>
</feature>
<keyword evidence="4" id="KW-1185">Reference proteome</keyword>
<proteinExistence type="predicted"/>
<dbReference type="KEGG" id="scor:J3U87_21315"/>
<evidence type="ECO:0000313" key="3">
    <source>
        <dbReference type="EMBL" id="QTD48133.1"/>
    </source>
</evidence>
<gene>
    <name evidence="3" type="ORF">J3U87_21315</name>
</gene>
<reference evidence="3" key="1">
    <citation type="submission" date="2021-03" db="EMBL/GenBank/DDBJ databases">
        <title>Acanthopleuribacteraceae sp. M133.</title>
        <authorList>
            <person name="Wang G."/>
        </authorList>
    </citation>
    <scope>NUCLEOTIDE SEQUENCE</scope>
    <source>
        <strain evidence="3">M133</strain>
    </source>
</reference>
<feature type="compositionally biased region" description="Basic and acidic residues" evidence="1">
    <location>
        <begin position="308"/>
        <end position="361"/>
    </location>
</feature>
<keyword evidence="2" id="KW-0732">Signal</keyword>
<dbReference type="Gene3D" id="1.25.40.10">
    <property type="entry name" value="Tetratricopeptide repeat domain"/>
    <property type="match status" value="3"/>
</dbReference>
<dbReference type="InterPro" id="IPR011990">
    <property type="entry name" value="TPR-like_helical_dom_sf"/>
</dbReference>
<organism evidence="3 4">
    <name type="scientific">Sulfidibacter corallicola</name>
    <dbReference type="NCBI Taxonomy" id="2818388"/>
    <lineage>
        <taxon>Bacteria</taxon>
        <taxon>Pseudomonadati</taxon>
        <taxon>Acidobacteriota</taxon>
        <taxon>Holophagae</taxon>
        <taxon>Acanthopleuribacterales</taxon>
        <taxon>Acanthopleuribacteraceae</taxon>
        <taxon>Sulfidibacter</taxon>
    </lineage>
</organism>
<evidence type="ECO:0000256" key="2">
    <source>
        <dbReference type="SAM" id="SignalP"/>
    </source>
</evidence>
<dbReference type="Proteomes" id="UP000663929">
    <property type="component" value="Chromosome"/>
</dbReference>
<dbReference type="RefSeq" id="WP_237377794.1">
    <property type="nucleotide sequence ID" value="NZ_CP071793.1"/>
</dbReference>
<name>A0A8A4TES5_SULCO</name>
<evidence type="ECO:0000256" key="1">
    <source>
        <dbReference type="SAM" id="MobiDB-lite"/>
    </source>
</evidence>
<protein>
    <submittedName>
        <fullName evidence="3">Tetratricopeptide repeat protein</fullName>
    </submittedName>
</protein>
<dbReference type="AlphaFoldDB" id="A0A8A4TES5"/>
<evidence type="ECO:0000313" key="4">
    <source>
        <dbReference type="Proteomes" id="UP000663929"/>
    </source>
</evidence>
<feature type="region of interest" description="Disordered" evidence="1">
    <location>
        <begin position="308"/>
        <end position="370"/>
    </location>
</feature>